<reference evidence="1" key="1">
    <citation type="submission" date="2021-01" db="EMBL/GenBank/DDBJ databases">
        <authorList>
            <person name="Lovell J.T."/>
            <person name="Bentley N."/>
            <person name="Bhattarai G."/>
            <person name="Jenkins J.W."/>
            <person name="Sreedasyam A."/>
            <person name="Alarcon Y."/>
            <person name="Bock C."/>
            <person name="Boston L."/>
            <person name="Carlson J."/>
            <person name="Cervantes K."/>
            <person name="Clermont K."/>
            <person name="Krom N."/>
            <person name="Kubenka K."/>
            <person name="Mamidi S."/>
            <person name="Mattison C."/>
            <person name="Monteros M."/>
            <person name="Pisani C."/>
            <person name="Plott C."/>
            <person name="Rajasekar S."/>
            <person name="Rhein H.S."/>
            <person name="Rohla C."/>
            <person name="Song M."/>
            <person name="Hilaire R.S."/>
            <person name="Shu S."/>
            <person name="Wells L."/>
            <person name="Wang X."/>
            <person name="Webber J."/>
            <person name="Heerema R.J."/>
            <person name="Klein P."/>
            <person name="Conner P."/>
            <person name="Grauke L."/>
            <person name="Grimwood J."/>
            <person name="Schmutz J."/>
            <person name="Randall J.J."/>
        </authorList>
    </citation>
    <scope>NUCLEOTIDE SEQUENCE</scope>
    <source>
        <tissue evidence="1">Leaf</tissue>
    </source>
</reference>
<dbReference type="AlphaFoldDB" id="A0A922E9U3"/>
<comment type="caution">
    <text evidence="1">The sequence shown here is derived from an EMBL/GenBank/DDBJ whole genome shotgun (WGS) entry which is preliminary data.</text>
</comment>
<proteinExistence type="predicted"/>
<evidence type="ECO:0000313" key="1">
    <source>
        <dbReference type="EMBL" id="KAG6698220.1"/>
    </source>
</evidence>
<evidence type="ECO:0000313" key="2">
    <source>
        <dbReference type="Proteomes" id="UP000811246"/>
    </source>
</evidence>
<protein>
    <submittedName>
        <fullName evidence="1">Uncharacterized protein</fullName>
    </submittedName>
</protein>
<organism evidence="1 2">
    <name type="scientific">Carya illinoinensis</name>
    <name type="common">Pecan</name>
    <dbReference type="NCBI Taxonomy" id="32201"/>
    <lineage>
        <taxon>Eukaryota</taxon>
        <taxon>Viridiplantae</taxon>
        <taxon>Streptophyta</taxon>
        <taxon>Embryophyta</taxon>
        <taxon>Tracheophyta</taxon>
        <taxon>Spermatophyta</taxon>
        <taxon>Magnoliopsida</taxon>
        <taxon>eudicotyledons</taxon>
        <taxon>Gunneridae</taxon>
        <taxon>Pentapetalae</taxon>
        <taxon>rosids</taxon>
        <taxon>fabids</taxon>
        <taxon>Fagales</taxon>
        <taxon>Juglandaceae</taxon>
        <taxon>Carya</taxon>
    </lineage>
</organism>
<dbReference type="PANTHER" id="PTHR35834">
    <property type="entry name" value="ARMADILLO-TYPE FOLD PROTEIN-RELATED"/>
    <property type="match status" value="1"/>
</dbReference>
<dbReference type="EMBL" id="CM031832">
    <property type="protein sequence ID" value="KAG6698220.1"/>
    <property type="molecule type" value="Genomic_DNA"/>
</dbReference>
<accession>A0A922E9U3</accession>
<dbReference type="PANTHER" id="PTHR35834:SF3">
    <property type="entry name" value="ARM REPEAT SUPERFAMILY PROTEIN"/>
    <property type="match status" value="1"/>
</dbReference>
<sequence length="428" mass="48180">MDFEVDQGKENQSVLILLETLKKASKDLQSNSIFLTNNNDSKITVEILSRVVEAEAATVLPSDPKLLNISQLLCNLKTLLEKLEKFQGYGLKSILHRQITNYKISQVAFTTEAEIQSFLDRNIVQILARTLKESADEDKKVRVLIEFKNRVCQGFDRAFQHLILRAKVFSILESLLCNSTCSKRARDHAALVVDALVRFNRNVFVGLVLMGPTVGALISMGSCRSAKVLCSLITFIRTPLVDEMESNGEIPRIINLLSSEDLSIRAAALDCILELAYFGREEVILAMLGEDLVRKLVELQRLENGSGVLEKENGGTYVGTESDTKLDEKGSKNMENHPFESCVTRFAVQVEVGEGLSSIEKREVKLEILRRVRETSISDAESATIEAEVITLIFETSQQGQHECPTSLREKQEHKLCPRNQWRWIFFV</sequence>
<gene>
    <name evidence="1" type="ORF">I3842_08G009900</name>
</gene>
<dbReference type="Proteomes" id="UP000811246">
    <property type="component" value="Chromosome 8"/>
</dbReference>
<name>A0A922E9U3_CARIL</name>